<dbReference type="PATRIC" id="fig|1123269.5.peg.4451"/>
<sequence>MTAPIPFVDAHIHLWDLARIRYSWLTPPFSDEGPNGSVEAIAVDYGVDAYRADLARWNVVGAVHVDAGADAAQALDESRWLEEVADRHGLPTGLVAFAALDDPQADDLLAAQAAHPRVRGIRHIVNWHPDPNRTYGPRDLTQDAQWQAGFGKLAKHGLSFDLQCYPGQMPGLAPLIERHADVPVIVNHLGMPVLTDADGLAEWRAGLAVLAAIPHVAIKLSGLGFIRRDWSVETIRDFVLETIDLFGVSRCMVASDAPTDKLFAPLDRYLEAYHAIVADFSEDDRRDLFARNANRIYRLGLDL</sequence>
<dbReference type="InterPro" id="IPR052350">
    <property type="entry name" value="Metallo-dep_Lactonases"/>
</dbReference>
<dbReference type="eggNOG" id="COG3618">
    <property type="taxonomic scope" value="Bacteria"/>
</dbReference>
<dbReference type="GO" id="GO:0016787">
    <property type="term" value="F:hydrolase activity"/>
    <property type="evidence" value="ECO:0007669"/>
    <property type="project" value="UniProtKB-KW"/>
</dbReference>
<dbReference type="OrthoDB" id="9787654at2"/>
<accession>W0AKG5</accession>
<dbReference type="EMBL" id="CP006644">
    <property type="protein sequence ID" value="AHE56170.1"/>
    <property type="molecule type" value="Genomic_DNA"/>
</dbReference>
<dbReference type="RefSeq" id="WP_158014147.1">
    <property type="nucleotide sequence ID" value="NZ_CP006644.1"/>
</dbReference>
<reference evidence="3 4" key="1">
    <citation type="submission" date="2013-07" db="EMBL/GenBank/DDBJ databases">
        <title>Completed genome of Sphingomonas sanxanigenens NX02.</title>
        <authorList>
            <person name="Ma T."/>
            <person name="Huang H."/>
            <person name="Wu M."/>
            <person name="Li X."/>
            <person name="Li G."/>
        </authorList>
    </citation>
    <scope>NUCLEOTIDE SEQUENCE [LARGE SCALE GENOMIC DNA]</scope>
    <source>
        <strain evidence="3 4">NX02</strain>
    </source>
</reference>
<organism evidence="3 4">
    <name type="scientific">Sphingomonas sanxanigenens DSM 19645 = NX02</name>
    <dbReference type="NCBI Taxonomy" id="1123269"/>
    <lineage>
        <taxon>Bacteria</taxon>
        <taxon>Pseudomonadati</taxon>
        <taxon>Pseudomonadota</taxon>
        <taxon>Alphaproteobacteria</taxon>
        <taxon>Sphingomonadales</taxon>
        <taxon>Sphingomonadaceae</taxon>
        <taxon>Sphingomonas</taxon>
    </lineage>
</organism>
<gene>
    <name evidence="3" type="ORF">NX02_22760</name>
</gene>
<dbReference type="Pfam" id="PF04909">
    <property type="entry name" value="Amidohydro_2"/>
    <property type="match status" value="1"/>
</dbReference>
<comment type="similarity">
    <text evidence="1">Belongs to the metallo-dependent hydrolases superfamily.</text>
</comment>
<dbReference type="InterPro" id="IPR032466">
    <property type="entry name" value="Metal_Hydrolase"/>
</dbReference>
<evidence type="ECO:0000259" key="2">
    <source>
        <dbReference type="Pfam" id="PF04909"/>
    </source>
</evidence>
<dbReference type="SUPFAM" id="SSF51556">
    <property type="entry name" value="Metallo-dependent hydrolases"/>
    <property type="match status" value="1"/>
</dbReference>
<protein>
    <submittedName>
        <fullName evidence="3">Amidohydrolase</fullName>
    </submittedName>
</protein>
<feature type="domain" description="Amidohydrolase-related" evidence="2">
    <location>
        <begin position="8"/>
        <end position="299"/>
    </location>
</feature>
<evidence type="ECO:0000313" key="4">
    <source>
        <dbReference type="Proteomes" id="UP000018851"/>
    </source>
</evidence>
<dbReference type="PANTHER" id="PTHR43569">
    <property type="entry name" value="AMIDOHYDROLASE"/>
    <property type="match status" value="1"/>
</dbReference>
<dbReference type="KEGG" id="ssan:NX02_22760"/>
<dbReference type="InterPro" id="IPR006680">
    <property type="entry name" value="Amidohydro-rel"/>
</dbReference>
<keyword evidence="4" id="KW-1185">Reference proteome</keyword>
<dbReference type="STRING" id="1123269.NX02_22760"/>
<keyword evidence="3" id="KW-0378">Hydrolase</keyword>
<name>W0AKG5_9SPHN</name>
<dbReference type="HOGENOM" id="CLU_044590_3_1_5"/>
<dbReference type="AlphaFoldDB" id="W0AKG5"/>
<evidence type="ECO:0000256" key="1">
    <source>
        <dbReference type="ARBA" id="ARBA00038310"/>
    </source>
</evidence>
<dbReference type="Gene3D" id="3.20.20.140">
    <property type="entry name" value="Metal-dependent hydrolases"/>
    <property type="match status" value="1"/>
</dbReference>
<proteinExistence type="inferred from homology"/>
<evidence type="ECO:0000313" key="3">
    <source>
        <dbReference type="EMBL" id="AHE56170.1"/>
    </source>
</evidence>
<dbReference type="Proteomes" id="UP000018851">
    <property type="component" value="Chromosome"/>
</dbReference>
<dbReference type="PANTHER" id="PTHR43569:SF1">
    <property type="entry name" value="BLL3371 PROTEIN"/>
    <property type="match status" value="1"/>
</dbReference>